<dbReference type="RefSeq" id="WP_250061783.1">
    <property type="nucleotide sequence ID" value="NZ_JAIKTS010000001.1"/>
</dbReference>
<gene>
    <name evidence="2" type="ORF">K5L01_02895</name>
</gene>
<proteinExistence type="predicted"/>
<keyword evidence="1" id="KW-0732">Signal</keyword>
<protein>
    <submittedName>
        <fullName evidence="2">YggN family protein</fullName>
    </submittedName>
</protein>
<evidence type="ECO:0000256" key="1">
    <source>
        <dbReference type="SAM" id="SignalP"/>
    </source>
</evidence>
<dbReference type="Proteomes" id="UP001431235">
    <property type="component" value="Unassembled WGS sequence"/>
</dbReference>
<reference evidence="2 3" key="1">
    <citation type="submission" date="2021-08" db="EMBL/GenBank/DDBJ databases">
        <title>Novel members of of the genus Stenotrophomonas from differernt environment.</title>
        <authorList>
            <person name="Deng Y."/>
        </authorList>
    </citation>
    <scope>NUCLEOTIDE SEQUENCE [LARGE SCALE GENOMIC DNA]</scope>
    <source>
        <strain evidence="2 3">CPCC 101365</strain>
    </source>
</reference>
<sequence>MNRTTHALAALLLCLPATALAAPPGDDAGTAISRGIADSRAEVRAEMAAARAGLDREDLALGGALAVGRRSRATPADTPPPAHISRDGDLVVDGSVVAITPGQRRLLLDYRQQVLALARAGIDAGEQAAMVALDATDISLFGLVMGGVTGRLEQRIEKKVEQEIRPMVARLCRQLPAVRAAQQALAARLPAFQPYADLDQDDLRRCDDDVRHGIASRPAAPHRGLPR</sequence>
<name>A0ABT0SE75_9GAMM</name>
<feature type="signal peptide" evidence="1">
    <location>
        <begin position="1"/>
        <end position="21"/>
    </location>
</feature>
<comment type="caution">
    <text evidence="2">The sequence shown here is derived from an EMBL/GenBank/DDBJ whole genome shotgun (WGS) entry which is preliminary data.</text>
</comment>
<evidence type="ECO:0000313" key="3">
    <source>
        <dbReference type="Proteomes" id="UP001431235"/>
    </source>
</evidence>
<accession>A0ABT0SE75</accession>
<dbReference type="EMBL" id="JAIKTS010000001">
    <property type="protein sequence ID" value="MCL7713607.1"/>
    <property type="molecule type" value="Genomic_DNA"/>
</dbReference>
<keyword evidence="3" id="KW-1185">Reference proteome</keyword>
<feature type="chain" id="PRO_5045956080" evidence="1">
    <location>
        <begin position="22"/>
        <end position="227"/>
    </location>
</feature>
<organism evidence="2 3">
    <name type="scientific">Stenotrophomonas mori</name>
    <dbReference type="NCBI Taxonomy" id="2871096"/>
    <lineage>
        <taxon>Bacteria</taxon>
        <taxon>Pseudomonadati</taxon>
        <taxon>Pseudomonadota</taxon>
        <taxon>Gammaproteobacteria</taxon>
        <taxon>Lysobacterales</taxon>
        <taxon>Lysobacteraceae</taxon>
        <taxon>Stenotrophomonas</taxon>
    </lineage>
</organism>
<evidence type="ECO:0000313" key="2">
    <source>
        <dbReference type="EMBL" id="MCL7713607.1"/>
    </source>
</evidence>